<accession>A0A2W1BSD1</accession>
<protein>
    <submittedName>
        <fullName evidence="2">Uncharacterized protein</fullName>
    </submittedName>
</protein>
<dbReference type="AlphaFoldDB" id="A0A2W1BSD1"/>
<organism evidence="2 3">
    <name type="scientific">Helicoverpa armigera</name>
    <name type="common">Cotton bollworm</name>
    <name type="synonym">Heliothis armigera</name>
    <dbReference type="NCBI Taxonomy" id="29058"/>
    <lineage>
        <taxon>Eukaryota</taxon>
        <taxon>Metazoa</taxon>
        <taxon>Ecdysozoa</taxon>
        <taxon>Arthropoda</taxon>
        <taxon>Hexapoda</taxon>
        <taxon>Insecta</taxon>
        <taxon>Pterygota</taxon>
        <taxon>Neoptera</taxon>
        <taxon>Endopterygota</taxon>
        <taxon>Lepidoptera</taxon>
        <taxon>Glossata</taxon>
        <taxon>Ditrysia</taxon>
        <taxon>Noctuoidea</taxon>
        <taxon>Noctuidae</taxon>
        <taxon>Heliothinae</taxon>
        <taxon>Helicoverpa</taxon>
    </lineage>
</organism>
<feature type="compositionally biased region" description="Low complexity" evidence="1">
    <location>
        <begin position="167"/>
        <end position="176"/>
    </location>
</feature>
<dbReference type="EMBL" id="KZ149953">
    <property type="protein sequence ID" value="PZC76554.1"/>
    <property type="molecule type" value="Genomic_DNA"/>
</dbReference>
<dbReference type="Proteomes" id="UP000249218">
    <property type="component" value="Unassembled WGS sequence"/>
</dbReference>
<proteinExistence type="predicted"/>
<evidence type="ECO:0000313" key="2">
    <source>
        <dbReference type="EMBL" id="PZC76554.1"/>
    </source>
</evidence>
<evidence type="ECO:0000313" key="3">
    <source>
        <dbReference type="Proteomes" id="UP000249218"/>
    </source>
</evidence>
<feature type="region of interest" description="Disordered" evidence="1">
    <location>
        <begin position="147"/>
        <end position="245"/>
    </location>
</feature>
<feature type="compositionally biased region" description="Polar residues" evidence="1">
    <location>
        <begin position="194"/>
        <end position="238"/>
    </location>
</feature>
<evidence type="ECO:0000256" key="1">
    <source>
        <dbReference type="SAM" id="MobiDB-lite"/>
    </source>
</evidence>
<keyword evidence="3" id="KW-1185">Reference proteome</keyword>
<name>A0A2W1BSD1_HELAM</name>
<sequence length="309" mass="35367">MRYATLYYCIIIRHFVILNRPQLRPVIQISDLNRIMMMRNQFKSQMSERKQLSNLSTRSKPIHDFGTPLPPVFSYDQSTTHSAKEHFFSPAPSYQIKIVDSEIELQRSLPIVSTFQPKPILRQAEDMEVYQQMYSINNRRPIKELPDILKTNNNNPSGLPQDIVNEPNNPNGQPQGIVNEPNNPNEQPKDIVNEPSNPNEQPQDIVTEPTDPTTQPQGIVNEPTDPTTQPQENSTSPGETKPTKKMAMTVDVTSSTHPPYPDGIKPDSIEYSGDYPMCDERAICHKYVWTSKQPKTLRRHFKTVKSFIV</sequence>
<gene>
    <name evidence="2" type="primary">HaOG204453</name>
    <name evidence="2" type="ORF">B5X24_HaOG204453</name>
</gene>
<reference evidence="2 3" key="1">
    <citation type="journal article" date="2017" name="BMC Biol.">
        <title>Genomic innovations, transcriptional plasticity and gene loss underlying the evolution and divergence of two highly polyphagous and invasive Helicoverpa pest species.</title>
        <authorList>
            <person name="Pearce S.L."/>
            <person name="Clarke D.F."/>
            <person name="East P.D."/>
            <person name="Elfekih S."/>
            <person name="Gordon K.H."/>
            <person name="Jermiin L.S."/>
            <person name="McGaughran A."/>
            <person name="Oakeshott J.G."/>
            <person name="Papanikolaou A."/>
            <person name="Perera O.P."/>
            <person name="Rane R.V."/>
            <person name="Richards S."/>
            <person name="Tay W.T."/>
            <person name="Walsh T.K."/>
            <person name="Anderson A."/>
            <person name="Anderson C.J."/>
            <person name="Asgari S."/>
            <person name="Board P.G."/>
            <person name="Bretschneider A."/>
            <person name="Campbell P.M."/>
            <person name="Chertemps T."/>
            <person name="Christeller J.T."/>
            <person name="Coppin C.W."/>
            <person name="Downes S.J."/>
            <person name="Duan G."/>
            <person name="Farnsworth C.A."/>
            <person name="Good R.T."/>
            <person name="Han L.B."/>
            <person name="Han Y.C."/>
            <person name="Hatje K."/>
            <person name="Horne I."/>
            <person name="Huang Y.P."/>
            <person name="Hughes D.S."/>
            <person name="Jacquin-Joly E."/>
            <person name="James W."/>
            <person name="Jhangiani S."/>
            <person name="Kollmar M."/>
            <person name="Kuwar S.S."/>
            <person name="Li S."/>
            <person name="Liu N.Y."/>
            <person name="Maibeche M.T."/>
            <person name="Miller J.R."/>
            <person name="Montagne N."/>
            <person name="Perry T."/>
            <person name="Qu J."/>
            <person name="Song S.V."/>
            <person name="Sutton G.G."/>
            <person name="Vogel H."/>
            <person name="Walenz B.P."/>
            <person name="Xu W."/>
            <person name="Zhang H.J."/>
            <person name="Zou Z."/>
            <person name="Batterham P."/>
            <person name="Edwards O.R."/>
            <person name="Feyereisen R."/>
            <person name="Gibbs R.A."/>
            <person name="Heckel D.G."/>
            <person name="McGrath A."/>
            <person name="Robin C."/>
            <person name="Scherer S.E."/>
            <person name="Worley K.C."/>
            <person name="Wu Y.D."/>
        </authorList>
    </citation>
    <scope>NUCLEOTIDE SEQUENCE [LARGE SCALE GENOMIC DNA]</scope>
    <source>
        <strain evidence="2">Harm_GR_Male_#8</strain>
        <tissue evidence="2">Whole organism</tissue>
    </source>
</reference>